<evidence type="ECO:0000313" key="2">
    <source>
        <dbReference type="EMBL" id="KGQ02291.1"/>
    </source>
</evidence>
<evidence type="ECO:0000313" key="3">
    <source>
        <dbReference type="Proteomes" id="UP000030106"/>
    </source>
</evidence>
<dbReference type="EMBL" id="ANFO01001674">
    <property type="protein sequence ID" value="KGQ02291.1"/>
    <property type="molecule type" value="Genomic_DNA"/>
</dbReference>
<name>A0A0A2V3E4_BEABA</name>
<dbReference type="AlphaFoldDB" id="A0A0A2V3E4"/>
<gene>
    <name evidence="2" type="ORF">BBAD15_g12500</name>
</gene>
<comment type="caution">
    <text evidence="2">The sequence shown here is derived from an EMBL/GenBank/DDBJ whole genome shotgun (WGS) entry which is preliminary data.</text>
</comment>
<evidence type="ECO:0000256" key="1">
    <source>
        <dbReference type="SAM" id="MobiDB-lite"/>
    </source>
</evidence>
<feature type="compositionally biased region" description="Basic and acidic residues" evidence="1">
    <location>
        <begin position="31"/>
        <end position="62"/>
    </location>
</feature>
<sequence length="329" mass="35268">MLTSANSEPAGIDAQPGASAVAQDGEGADTDQQHQREGPGDARLQDQPERDDLQAHAQHQPRDLQQADHLHHVMPVVEREPEGILAGAHFAQHRMHEGIPIQRHQDGEAPVGRNEGDGAAQSARGAAAPVSLSFRTTFLSPLPRFQFQRDVRREHIAPAMHGADRQRHVMGGCLAPQPADHHVDEAAPRDGAVGVLGAVRVERIAADLAVRRVHQPGQEIALSRGQAEAVASRADQRPALVDQPPGFLLRLVGRAVGHLVGHVQAHRAPHQRLQHGRQLQPGDIGRQAGIGATEQGADAVLFIAERRDGDDAQAAIDGAQPHRGIVDRS</sequence>
<proteinExistence type="predicted"/>
<reference evidence="2 3" key="1">
    <citation type="submission" date="2012-10" db="EMBL/GenBank/DDBJ databases">
        <title>Genome sequencing and analysis of entomopathogenic fungi Beauveria bassiana D1-5.</title>
        <authorList>
            <person name="Li Q."/>
            <person name="Wang L."/>
            <person name="Zhang Z."/>
            <person name="Wang Q."/>
            <person name="Ren J."/>
            <person name="Wang M."/>
            <person name="Xu W."/>
            <person name="Wang J."/>
            <person name="Lu Y."/>
            <person name="Du Q."/>
            <person name="Sun Z."/>
        </authorList>
    </citation>
    <scope>NUCLEOTIDE SEQUENCE [LARGE SCALE GENOMIC DNA]</scope>
    <source>
        <strain evidence="2 3">D1-5</strain>
    </source>
</reference>
<accession>A0A0A2V3E4</accession>
<protein>
    <submittedName>
        <fullName evidence="2">Uncharacterized protein</fullName>
    </submittedName>
</protein>
<feature type="region of interest" description="Disordered" evidence="1">
    <location>
        <begin position="1"/>
        <end position="62"/>
    </location>
</feature>
<dbReference type="Proteomes" id="UP000030106">
    <property type="component" value="Unassembled WGS sequence"/>
</dbReference>
<dbReference type="HOGENOM" id="CLU_844633_0_0_1"/>
<organism evidence="2 3">
    <name type="scientific">Beauveria bassiana D1-5</name>
    <dbReference type="NCBI Taxonomy" id="1245745"/>
    <lineage>
        <taxon>Eukaryota</taxon>
        <taxon>Fungi</taxon>
        <taxon>Dikarya</taxon>
        <taxon>Ascomycota</taxon>
        <taxon>Pezizomycotina</taxon>
        <taxon>Sordariomycetes</taxon>
        <taxon>Hypocreomycetidae</taxon>
        <taxon>Hypocreales</taxon>
        <taxon>Cordycipitaceae</taxon>
        <taxon>Beauveria</taxon>
    </lineage>
</organism>